<dbReference type="EMBL" id="CP000747">
    <property type="protein sequence ID" value="ACG77412.1"/>
    <property type="molecule type" value="Genomic_DNA"/>
</dbReference>
<accession>B4RHF2</accession>
<dbReference type="HOGENOM" id="CLU_101141_4_1_5"/>
<evidence type="ECO:0000313" key="1">
    <source>
        <dbReference type="EMBL" id="ACG77412.1"/>
    </source>
</evidence>
<dbReference type="AlphaFoldDB" id="B4RHF2"/>
<gene>
    <name evidence="1" type="ordered locus">PHZ_c0998</name>
</gene>
<evidence type="ECO:0008006" key="3">
    <source>
        <dbReference type="Google" id="ProtNLM"/>
    </source>
</evidence>
<dbReference type="SUPFAM" id="SSF54637">
    <property type="entry name" value="Thioesterase/thiol ester dehydrase-isomerase"/>
    <property type="match status" value="1"/>
</dbReference>
<dbReference type="InterPro" id="IPR029069">
    <property type="entry name" value="HotDog_dom_sf"/>
</dbReference>
<dbReference type="Pfam" id="PF13279">
    <property type="entry name" value="4HBT_2"/>
    <property type="match status" value="1"/>
</dbReference>
<dbReference type="STRING" id="450851.PHZ_c0998"/>
<evidence type="ECO:0000313" key="2">
    <source>
        <dbReference type="Proteomes" id="UP000001868"/>
    </source>
</evidence>
<keyword evidence="2" id="KW-1185">Reference proteome</keyword>
<dbReference type="Gene3D" id="3.10.129.10">
    <property type="entry name" value="Hotdog Thioesterase"/>
    <property type="match status" value="1"/>
</dbReference>
<sequence length="139" mass="15867">MTALLEPPEGRQVFRLTFEPTPDDIDENGHVNNVVYLRWAQDMGVAHWKSLAPPDAQATWAWVALRHEIDYRRALLPGETAQGRTWVSGAAEGPRFDRFIRIDGPDGQMCAQVRTTWVLIEQATGRPRRVPPWMVEMFA</sequence>
<dbReference type="Proteomes" id="UP000001868">
    <property type="component" value="Chromosome"/>
</dbReference>
<name>B4RHF2_PHEZH</name>
<organism evidence="1 2">
    <name type="scientific">Phenylobacterium zucineum (strain HLK1)</name>
    <dbReference type="NCBI Taxonomy" id="450851"/>
    <lineage>
        <taxon>Bacteria</taxon>
        <taxon>Pseudomonadati</taxon>
        <taxon>Pseudomonadota</taxon>
        <taxon>Alphaproteobacteria</taxon>
        <taxon>Caulobacterales</taxon>
        <taxon>Caulobacteraceae</taxon>
        <taxon>Phenylobacterium</taxon>
    </lineage>
</organism>
<dbReference type="RefSeq" id="WP_012521558.1">
    <property type="nucleotide sequence ID" value="NC_011144.1"/>
</dbReference>
<protein>
    <recommendedName>
        <fullName evidence="3">Thioesterase</fullName>
    </recommendedName>
</protein>
<reference evidence="1 2" key="1">
    <citation type="journal article" date="2008" name="BMC Genomics">
        <title>Complete genome of Phenylobacterium zucineum - a novel facultative intracellular bacterium isolated from human erythroleukemia cell line K562.</title>
        <authorList>
            <person name="Luo Y."/>
            <person name="Xu X."/>
            <person name="Ding Z."/>
            <person name="Liu Z."/>
            <person name="Zhang B."/>
            <person name="Yan Z."/>
            <person name="Sun J."/>
            <person name="Hu S."/>
            <person name="Hu X."/>
        </authorList>
    </citation>
    <scope>NUCLEOTIDE SEQUENCE [LARGE SCALE GENOMIC DNA]</scope>
    <source>
        <strain evidence="1 2">HLK1</strain>
    </source>
</reference>
<dbReference type="CDD" id="cd00586">
    <property type="entry name" value="4HBT"/>
    <property type="match status" value="1"/>
</dbReference>
<dbReference type="eggNOG" id="COG0824">
    <property type="taxonomic scope" value="Bacteria"/>
</dbReference>
<dbReference type="KEGG" id="pzu:PHZ_c0998"/>
<proteinExistence type="predicted"/>